<dbReference type="Proteomes" id="UP000255283">
    <property type="component" value="Unassembled WGS sequence"/>
</dbReference>
<dbReference type="EMBL" id="UGTJ01000001">
    <property type="protein sequence ID" value="SUB79061.1"/>
    <property type="molecule type" value="Genomic_DNA"/>
</dbReference>
<evidence type="ECO:0000259" key="1">
    <source>
        <dbReference type="Pfam" id="PF03807"/>
    </source>
</evidence>
<dbReference type="Pfam" id="PF10728">
    <property type="entry name" value="DUF2520"/>
    <property type="match status" value="1"/>
</dbReference>
<accession>A0AAQ1UJW2</accession>
<sequence length="261" mass="29175">MKVCLIGAGRLATNLGKALVRGGHTITQVYSRTKESAGKLATLVGGEFVDNIGEIDNRADIYIFAIKDDALRELVPQVGRNIKEKVFCHTAGSMPLDIFQETVCHYGVFYPLQTFSKTREMDFSNIPCFLETNDQTAYSMLHALAKTVSNRIYDLSSEERKYLHLAAVFACNFVNHCYSLSGEVLAAHGLPFDVMLPLIEETARKAGEMSPLEAQTGPAVRYDENVIKAQTDLLNHEPYLQEVYRLLSSGIYQYALQHSRQ</sequence>
<reference evidence="3 4" key="1">
    <citation type="submission" date="2018-06" db="EMBL/GenBank/DDBJ databases">
        <authorList>
            <consortium name="Pathogen Informatics"/>
            <person name="Doyle S."/>
        </authorList>
    </citation>
    <scope>NUCLEOTIDE SEQUENCE [LARGE SCALE GENOMIC DNA]</scope>
    <source>
        <strain evidence="3 4">NCTC13063</strain>
    </source>
</reference>
<dbReference type="SUPFAM" id="SSF48179">
    <property type="entry name" value="6-phosphogluconate dehydrogenase C-terminal domain-like"/>
    <property type="match status" value="1"/>
</dbReference>
<evidence type="ECO:0000313" key="3">
    <source>
        <dbReference type="EMBL" id="SUB79061.1"/>
    </source>
</evidence>
<dbReference type="Pfam" id="PF03807">
    <property type="entry name" value="F420_oxidored"/>
    <property type="match status" value="1"/>
</dbReference>
<dbReference type="InterPro" id="IPR028939">
    <property type="entry name" value="P5C_Rdtase_cat_N"/>
</dbReference>
<feature type="domain" description="Pyrroline-5-carboxylate reductase catalytic N-terminal" evidence="1">
    <location>
        <begin position="2"/>
        <end position="86"/>
    </location>
</feature>
<dbReference type="InterPro" id="IPR018931">
    <property type="entry name" value="DUF2520"/>
</dbReference>
<name>A0AAQ1UJW2_9BACT</name>
<comment type="caution">
    <text evidence="3">The sequence shown here is derived from an EMBL/GenBank/DDBJ whole genome shotgun (WGS) entry which is preliminary data.</text>
</comment>
<dbReference type="InterPro" id="IPR037108">
    <property type="entry name" value="TM1727-like_C_sf"/>
</dbReference>
<dbReference type="PANTHER" id="PTHR40459:SF1">
    <property type="entry name" value="CONSERVED HYPOTHETICAL ALANINE AND LEUCINE RICH PROTEIN"/>
    <property type="match status" value="1"/>
</dbReference>
<dbReference type="Gene3D" id="1.10.1040.20">
    <property type="entry name" value="ProC-like, C-terminal domain"/>
    <property type="match status" value="1"/>
</dbReference>
<dbReference type="InterPro" id="IPR036291">
    <property type="entry name" value="NAD(P)-bd_dom_sf"/>
</dbReference>
<organism evidence="3 4">
    <name type="scientific">Segatella buccae</name>
    <dbReference type="NCBI Taxonomy" id="28126"/>
    <lineage>
        <taxon>Bacteria</taxon>
        <taxon>Pseudomonadati</taxon>
        <taxon>Bacteroidota</taxon>
        <taxon>Bacteroidia</taxon>
        <taxon>Bacteroidales</taxon>
        <taxon>Prevotellaceae</taxon>
        <taxon>Segatella</taxon>
    </lineage>
</organism>
<dbReference type="PANTHER" id="PTHR40459">
    <property type="entry name" value="CONSERVED HYPOTHETICAL ALANINE AND LEUCINE RICH PROTEIN"/>
    <property type="match status" value="1"/>
</dbReference>
<dbReference type="SUPFAM" id="SSF51735">
    <property type="entry name" value="NAD(P)-binding Rossmann-fold domains"/>
    <property type="match status" value="1"/>
</dbReference>
<evidence type="ECO:0000313" key="4">
    <source>
        <dbReference type="Proteomes" id="UP000255283"/>
    </source>
</evidence>
<dbReference type="InterPro" id="IPR008927">
    <property type="entry name" value="6-PGluconate_DH-like_C_sf"/>
</dbReference>
<protein>
    <submittedName>
        <fullName evidence="3">Uncharacterized conserved protein</fullName>
    </submittedName>
</protein>
<dbReference type="Gene3D" id="3.40.50.720">
    <property type="entry name" value="NAD(P)-binding Rossmann-like Domain"/>
    <property type="match status" value="1"/>
</dbReference>
<dbReference type="RefSeq" id="WP_007411311.1">
    <property type="nucleotide sequence ID" value="NZ_UGTJ01000001.1"/>
</dbReference>
<evidence type="ECO:0000259" key="2">
    <source>
        <dbReference type="Pfam" id="PF10728"/>
    </source>
</evidence>
<gene>
    <name evidence="3" type="ORF">NCTC13063_00314</name>
</gene>
<dbReference type="AlphaFoldDB" id="A0AAQ1UJW2"/>
<proteinExistence type="predicted"/>
<feature type="domain" description="DUF2520" evidence="2">
    <location>
        <begin position="126"/>
        <end position="249"/>
    </location>
</feature>